<name>A0AB39SYD2_9ACTN</name>
<dbReference type="PANTHER" id="PTHR34512">
    <property type="entry name" value="CELL SURFACE PROTEIN"/>
    <property type="match status" value="1"/>
</dbReference>
<sequence>MRDGTPGAAFGAAAVFLGAGVAGGAWPTGWAALVCALACGAVGTTLLAVRRRGRDSEAPEEVRDAVSDLAEHDAAVKPVRPGRSSLVAAAVVWALALLAGGIWTLTAGDDTEAGDGTEAGAPAKPSASSDAKPSVGWLVPAAGQRGDKGVGSWGLGPTVAHGRIDGLFAYDSADGSLRWSVPAPPREALCAMSPKTGEGVGLVAHGRYEKPCATLLAVRASDGKVLWKRQLGGEGLDGGALAVGGATAVTAEDGAVRGRSTETGEQRWQRRLGKDCTVLALDADATRTRLVEQCGKGARLVALDTRTGDRRWTRDLPVESAARASVVSVSPVVVDVDEADARGTHAFLGFDDEGAPTATVPLTGPEGALSALWSVADGRTVRPLVLDGLLITFAEKDSISPSTVVAYSLKDGRKVWAHHSEEQLMALAAEPDGSVAYLGFDASVTLLDRSTGKVRRVLEPDAGKRPTVSIHPELVPVPGGHVVLNQILLQGEPAAFALR</sequence>
<dbReference type="AlphaFoldDB" id="A0AB39SYD2"/>
<evidence type="ECO:0000313" key="4">
    <source>
        <dbReference type="EMBL" id="XDQ71363.1"/>
    </source>
</evidence>
<accession>A0AB39SYD2</accession>
<dbReference type="RefSeq" id="WP_369144062.1">
    <property type="nucleotide sequence ID" value="NZ_CP163444.1"/>
</dbReference>
<dbReference type="InterPro" id="IPR015943">
    <property type="entry name" value="WD40/YVTN_repeat-like_dom_sf"/>
</dbReference>
<dbReference type="InterPro" id="IPR018391">
    <property type="entry name" value="PQQ_b-propeller_rpt"/>
</dbReference>
<gene>
    <name evidence="4" type="ORF">AB5J54_12885</name>
</gene>
<evidence type="ECO:0000256" key="2">
    <source>
        <dbReference type="SAM" id="Phobius"/>
    </source>
</evidence>
<dbReference type="PANTHER" id="PTHR34512:SF30">
    <property type="entry name" value="OUTER MEMBRANE PROTEIN ASSEMBLY FACTOR BAMB"/>
    <property type="match status" value="1"/>
</dbReference>
<evidence type="ECO:0000259" key="3">
    <source>
        <dbReference type="Pfam" id="PF13360"/>
    </source>
</evidence>
<dbReference type="Gene3D" id="2.130.10.10">
    <property type="entry name" value="YVTN repeat-like/Quinoprotein amine dehydrogenase"/>
    <property type="match status" value="1"/>
</dbReference>
<feature type="domain" description="Pyrrolo-quinoline quinone repeat" evidence="3">
    <location>
        <begin position="169"/>
        <end position="417"/>
    </location>
</feature>
<dbReference type="SMART" id="SM00564">
    <property type="entry name" value="PQQ"/>
    <property type="match status" value="6"/>
</dbReference>
<feature type="transmembrane region" description="Helical" evidence="2">
    <location>
        <begin position="7"/>
        <end position="24"/>
    </location>
</feature>
<keyword evidence="2" id="KW-0472">Membrane</keyword>
<dbReference type="InterPro" id="IPR011047">
    <property type="entry name" value="Quinoprotein_ADH-like_sf"/>
</dbReference>
<dbReference type="Pfam" id="PF13360">
    <property type="entry name" value="PQQ_2"/>
    <property type="match status" value="1"/>
</dbReference>
<feature type="region of interest" description="Disordered" evidence="1">
    <location>
        <begin position="113"/>
        <end position="134"/>
    </location>
</feature>
<keyword evidence="2" id="KW-1133">Transmembrane helix</keyword>
<reference evidence="4" key="1">
    <citation type="submission" date="2024-07" db="EMBL/GenBank/DDBJ databases">
        <authorList>
            <person name="Yu S.T."/>
        </authorList>
    </citation>
    <scope>NUCLEOTIDE SEQUENCE</scope>
    <source>
        <strain evidence="4">R44</strain>
    </source>
</reference>
<feature type="transmembrane region" description="Helical" evidence="2">
    <location>
        <begin position="30"/>
        <end position="49"/>
    </location>
</feature>
<keyword evidence="2" id="KW-0812">Transmembrane</keyword>
<dbReference type="SUPFAM" id="SSF50998">
    <property type="entry name" value="Quinoprotein alcohol dehydrogenase-like"/>
    <property type="match status" value="1"/>
</dbReference>
<organism evidence="4">
    <name type="scientific">Streptomyces sp. R44</name>
    <dbReference type="NCBI Taxonomy" id="3238633"/>
    <lineage>
        <taxon>Bacteria</taxon>
        <taxon>Bacillati</taxon>
        <taxon>Actinomycetota</taxon>
        <taxon>Actinomycetes</taxon>
        <taxon>Kitasatosporales</taxon>
        <taxon>Streptomycetaceae</taxon>
        <taxon>Streptomyces</taxon>
    </lineage>
</organism>
<dbReference type="InterPro" id="IPR002372">
    <property type="entry name" value="PQQ_rpt_dom"/>
</dbReference>
<protein>
    <submittedName>
        <fullName evidence="4">PQQ-binding-like beta-propeller repeat protein</fullName>
    </submittedName>
</protein>
<dbReference type="EMBL" id="CP163444">
    <property type="protein sequence ID" value="XDQ71363.1"/>
    <property type="molecule type" value="Genomic_DNA"/>
</dbReference>
<feature type="compositionally biased region" description="Low complexity" evidence="1">
    <location>
        <begin position="121"/>
        <end position="134"/>
    </location>
</feature>
<proteinExistence type="predicted"/>
<feature type="transmembrane region" description="Helical" evidence="2">
    <location>
        <begin position="86"/>
        <end position="105"/>
    </location>
</feature>
<evidence type="ECO:0000256" key="1">
    <source>
        <dbReference type="SAM" id="MobiDB-lite"/>
    </source>
</evidence>